<evidence type="ECO:0000313" key="3">
    <source>
        <dbReference type="Proteomes" id="UP000038045"/>
    </source>
</evidence>
<keyword evidence="3" id="KW-1185">Reference proteome</keyword>
<feature type="region of interest" description="Disordered" evidence="1">
    <location>
        <begin position="57"/>
        <end position="85"/>
    </location>
</feature>
<evidence type="ECO:0000256" key="1">
    <source>
        <dbReference type="SAM" id="MobiDB-lite"/>
    </source>
</evidence>
<dbReference type="Proteomes" id="UP000038045">
    <property type="component" value="Unplaced"/>
</dbReference>
<dbReference type="AlphaFoldDB" id="A0A0N4ZFE0"/>
<accession>A0A0N4ZFE0</accession>
<organism evidence="3 4">
    <name type="scientific">Parastrongyloides trichosuri</name>
    <name type="common">Possum-specific nematode worm</name>
    <dbReference type="NCBI Taxonomy" id="131310"/>
    <lineage>
        <taxon>Eukaryota</taxon>
        <taxon>Metazoa</taxon>
        <taxon>Ecdysozoa</taxon>
        <taxon>Nematoda</taxon>
        <taxon>Chromadorea</taxon>
        <taxon>Rhabditida</taxon>
        <taxon>Tylenchina</taxon>
        <taxon>Panagrolaimomorpha</taxon>
        <taxon>Strongyloidoidea</taxon>
        <taxon>Strongyloididae</taxon>
        <taxon>Parastrongyloides</taxon>
    </lineage>
</organism>
<keyword evidence="2" id="KW-1133">Transmembrane helix</keyword>
<sequence>MLFFDTYEFSLSKLLCRFTMALYVYNAIIILYWLKNPLIRTFMEVKRYFEKEKEIIHEEEESEDPVKKPLIKDNEGDLNPDETSKYISKTTSIHEVSKNKVVIDSKFLPSDIQKINKSQGES</sequence>
<reference evidence="4" key="1">
    <citation type="submission" date="2017-02" db="UniProtKB">
        <authorList>
            <consortium name="WormBaseParasite"/>
        </authorList>
    </citation>
    <scope>IDENTIFICATION</scope>
</reference>
<feature type="compositionally biased region" description="Basic and acidic residues" evidence="1">
    <location>
        <begin position="64"/>
        <end position="75"/>
    </location>
</feature>
<protein>
    <submittedName>
        <fullName evidence="4">Uncharacterized protein</fullName>
    </submittedName>
</protein>
<evidence type="ECO:0000256" key="2">
    <source>
        <dbReference type="SAM" id="Phobius"/>
    </source>
</evidence>
<evidence type="ECO:0000313" key="4">
    <source>
        <dbReference type="WBParaSite" id="PTRK_0000647100.1"/>
    </source>
</evidence>
<proteinExistence type="predicted"/>
<keyword evidence="2" id="KW-0812">Transmembrane</keyword>
<feature type="transmembrane region" description="Helical" evidence="2">
    <location>
        <begin position="12"/>
        <end position="34"/>
    </location>
</feature>
<dbReference type="WBParaSite" id="PTRK_0000647100.1">
    <property type="protein sequence ID" value="PTRK_0000647100.1"/>
    <property type="gene ID" value="PTRK_0000647100"/>
</dbReference>
<keyword evidence="2" id="KW-0472">Membrane</keyword>
<name>A0A0N4ZFE0_PARTI</name>